<gene>
    <name evidence="1" type="ORF">L3Y34_010032</name>
    <name evidence="2" type="ORF">L5515_009830</name>
</gene>
<organism evidence="1 3">
    <name type="scientific">Caenorhabditis briggsae</name>
    <dbReference type="NCBI Taxonomy" id="6238"/>
    <lineage>
        <taxon>Eukaryota</taxon>
        <taxon>Metazoa</taxon>
        <taxon>Ecdysozoa</taxon>
        <taxon>Nematoda</taxon>
        <taxon>Chromadorea</taxon>
        <taxon>Rhabditida</taxon>
        <taxon>Rhabditina</taxon>
        <taxon>Rhabditomorpha</taxon>
        <taxon>Rhabditoidea</taxon>
        <taxon>Rhabditidae</taxon>
        <taxon>Peloderinae</taxon>
        <taxon>Caenorhabditis</taxon>
    </lineage>
</organism>
<dbReference type="EMBL" id="CP090895">
    <property type="protein sequence ID" value="ULT92658.1"/>
    <property type="molecule type" value="Genomic_DNA"/>
</dbReference>
<evidence type="ECO:0000313" key="1">
    <source>
        <dbReference type="EMBL" id="ULT92658.1"/>
    </source>
</evidence>
<name>A0AAE9D291_CAEBR</name>
<reference evidence="2 4" key="2">
    <citation type="submission" date="2022-04" db="EMBL/GenBank/DDBJ databases">
        <title>Chromosome-level reference genomes for two strains of Caenorhabditis briggsae: an improved platform for comparative genomics.</title>
        <authorList>
            <person name="Stevens L."/>
            <person name="Andersen E."/>
        </authorList>
    </citation>
    <scope>NUCLEOTIDE SEQUENCE [LARGE SCALE GENOMIC DNA]</scope>
    <source>
        <strain evidence="2">VX34</strain>
        <tissue evidence="2">Whole-organism</tissue>
    </source>
</reference>
<evidence type="ECO:0000313" key="4">
    <source>
        <dbReference type="Proteomes" id="UP000829354"/>
    </source>
</evidence>
<protein>
    <submittedName>
        <fullName evidence="1">Uncharacterized protein</fullName>
    </submittedName>
</protein>
<dbReference type="AlphaFoldDB" id="A0AAE9D291"/>
<reference evidence="1 3" key="1">
    <citation type="submission" date="2022-02" db="EMBL/GenBank/DDBJ databases">
        <title>Chromosome-level reference genomes for two strains of Caenorhabditis briggsae: an improved platform for comparative genomics.</title>
        <authorList>
            <person name="Stevens L."/>
            <person name="Andersen E.C."/>
        </authorList>
    </citation>
    <scope>NUCLEOTIDE SEQUENCE [LARGE SCALE GENOMIC DNA]</scope>
    <source>
        <strain evidence="1">QX1410_ONT</strain>
        <tissue evidence="1">Whole-organism</tissue>
    </source>
</reference>
<dbReference type="EMBL" id="CP092624">
    <property type="protein sequence ID" value="UMM38400.1"/>
    <property type="molecule type" value="Genomic_DNA"/>
</dbReference>
<keyword evidence="4" id="KW-1185">Reference proteome</keyword>
<sequence length="132" mass="14534">MPSENRRRPLPDSKDLSVATHRISHKISHPVLRRKFATLMPLISKSTAPHLPLVHSTSASRCQPASKASSISHRQNLHKCSLHFSQDVDTESGSSSCAQWKMEVKSHTPNTPAILTASEVSSSTSSRIWKSV</sequence>
<evidence type="ECO:0000313" key="2">
    <source>
        <dbReference type="EMBL" id="UMM38400.1"/>
    </source>
</evidence>
<dbReference type="Proteomes" id="UP000829354">
    <property type="component" value="Chromosome V"/>
</dbReference>
<evidence type="ECO:0000313" key="3">
    <source>
        <dbReference type="Proteomes" id="UP000827892"/>
    </source>
</evidence>
<proteinExistence type="predicted"/>
<dbReference type="Proteomes" id="UP000827892">
    <property type="component" value="Chromosome V"/>
</dbReference>
<accession>A0AAE9D291</accession>